<dbReference type="OrthoDB" id="432528at2759"/>
<dbReference type="Gene3D" id="2.120.10.80">
    <property type="entry name" value="Kelch-type beta propeller"/>
    <property type="match status" value="1"/>
</dbReference>
<name>A0A1X2GCM9_9FUNG</name>
<proteinExistence type="predicted"/>
<protein>
    <recommendedName>
        <fullName evidence="3">Galactose oxidase</fullName>
    </recommendedName>
</protein>
<organism evidence="1 2">
    <name type="scientific">Hesseltinella vesiculosa</name>
    <dbReference type="NCBI Taxonomy" id="101127"/>
    <lineage>
        <taxon>Eukaryota</taxon>
        <taxon>Fungi</taxon>
        <taxon>Fungi incertae sedis</taxon>
        <taxon>Mucoromycota</taxon>
        <taxon>Mucoromycotina</taxon>
        <taxon>Mucoromycetes</taxon>
        <taxon>Mucorales</taxon>
        <taxon>Cunninghamellaceae</taxon>
        <taxon>Hesseltinella</taxon>
    </lineage>
</organism>
<comment type="caution">
    <text evidence="1">The sequence shown here is derived from an EMBL/GenBank/DDBJ whole genome shotgun (WGS) entry which is preliminary data.</text>
</comment>
<dbReference type="Proteomes" id="UP000242146">
    <property type="component" value="Unassembled WGS sequence"/>
</dbReference>
<gene>
    <name evidence="1" type="ORF">DM01DRAFT_250918</name>
</gene>
<accession>A0A1X2GCM9</accession>
<dbReference type="EMBL" id="MCGT01000023">
    <property type="protein sequence ID" value="ORX50605.1"/>
    <property type="molecule type" value="Genomic_DNA"/>
</dbReference>
<dbReference type="STRING" id="101127.A0A1X2GCM9"/>
<dbReference type="SUPFAM" id="SSF117281">
    <property type="entry name" value="Kelch motif"/>
    <property type="match status" value="1"/>
</dbReference>
<evidence type="ECO:0008006" key="3">
    <source>
        <dbReference type="Google" id="ProtNLM"/>
    </source>
</evidence>
<dbReference type="PANTHER" id="PTHR23244:SF471">
    <property type="entry name" value="GUANINE NUCLEOTIDE-BINDING PROTEIN SUBUNIT BETA 1-RELATED"/>
    <property type="match status" value="1"/>
</dbReference>
<sequence length="246" mass="27096">MVYSHSAFQGGLRGDNLIIVGGITPSNDFSDDVKVAYSYDCSLGRWNTFTLPHDNLLNRQGSDATLTQLGIWGGKRASPHHTSNTTLPSHMYRLDSIYPSNSTHIISPSIAMPPLRYSHSQTLVGGHFIVILGGFDGSNGDAISMADIWVFDTLSHGWAQVHASLDQEQKPANRSSHSQVLMPDGVYGGYDGYHVFNDVAVLDTRTWTWTVKNTNAAVQGRADVRLSLEDHIRLTPFFSNLTLAHR</sequence>
<dbReference type="AlphaFoldDB" id="A0A1X2GCM9"/>
<dbReference type="PANTHER" id="PTHR23244">
    <property type="entry name" value="KELCH REPEAT DOMAIN"/>
    <property type="match status" value="1"/>
</dbReference>
<dbReference type="InterPro" id="IPR015915">
    <property type="entry name" value="Kelch-typ_b-propeller"/>
</dbReference>
<reference evidence="1 2" key="1">
    <citation type="submission" date="2016-07" db="EMBL/GenBank/DDBJ databases">
        <title>Pervasive Adenine N6-methylation of Active Genes in Fungi.</title>
        <authorList>
            <consortium name="DOE Joint Genome Institute"/>
            <person name="Mondo S.J."/>
            <person name="Dannebaum R.O."/>
            <person name="Kuo R.C."/>
            <person name="Labutti K."/>
            <person name="Haridas S."/>
            <person name="Kuo A."/>
            <person name="Salamov A."/>
            <person name="Ahrendt S.R."/>
            <person name="Lipzen A."/>
            <person name="Sullivan W."/>
            <person name="Andreopoulos W.B."/>
            <person name="Clum A."/>
            <person name="Lindquist E."/>
            <person name="Daum C."/>
            <person name="Ramamoorthy G.K."/>
            <person name="Gryganskyi A."/>
            <person name="Culley D."/>
            <person name="Magnuson J.K."/>
            <person name="James T.Y."/>
            <person name="O'Malley M.A."/>
            <person name="Stajich J.E."/>
            <person name="Spatafora J.W."/>
            <person name="Visel A."/>
            <person name="Grigoriev I.V."/>
        </authorList>
    </citation>
    <scope>NUCLEOTIDE SEQUENCE [LARGE SCALE GENOMIC DNA]</scope>
    <source>
        <strain evidence="1 2">NRRL 3301</strain>
    </source>
</reference>
<evidence type="ECO:0000313" key="2">
    <source>
        <dbReference type="Proteomes" id="UP000242146"/>
    </source>
</evidence>
<evidence type="ECO:0000313" key="1">
    <source>
        <dbReference type="EMBL" id="ORX50605.1"/>
    </source>
</evidence>
<dbReference type="Pfam" id="PF24681">
    <property type="entry name" value="Kelch_KLHDC2_KLHL20_DRC7"/>
    <property type="match status" value="1"/>
</dbReference>
<keyword evidence="2" id="KW-1185">Reference proteome</keyword>